<name>A0A067TVW3_GALM3</name>
<evidence type="ECO:0000313" key="2">
    <source>
        <dbReference type="Proteomes" id="UP000027222"/>
    </source>
</evidence>
<dbReference type="EMBL" id="KL142368">
    <property type="protein sequence ID" value="KDR84074.1"/>
    <property type="molecule type" value="Genomic_DNA"/>
</dbReference>
<gene>
    <name evidence="1" type="ORF">GALMADRAFT_696118</name>
</gene>
<organism evidence="1 2">
    <name type="scientific">Galerina marginata (strain CBS 339.88)</name>
    <dbReference type="NCBI Taxonomy" id="685588"/>
    <lineage>
        <taxon>Eukaryota</taxon>
        <taxon>Fungi</taxon>
        <taxon>Dikarya</taxon>
        <taxon>Basidiomycota</taxon>
        <taxon>Agaricomycotina</taxon>
        <taxon>Agaricomycetes</taxon>
        <taxon>Agaricomycetidae</taxon>
        <taxon>Agaricales</taxon>
        <taxon>Agaricineae</taxon>
        <taxon>Strophariaceae</taxon>
        <taxon>Galerina</taxon>
    </lineage>
</organism>
<accession>A0A067TVW3</accession>
<proteinExistence type="predicted"/>
<dbReference type="HOGENOM" id="CLU_2236777_0_0_1"/>
<dbReference type="Proteomes" id="UP000027222">
    <property type="component" value="Unassembled WGS sequence"/>
</dbReference>
<evidence type="ECO:0000313" key="1">
    <source>
        <dbReference type="EMBL" id="KDR84074.1"/>
    </source>
</evidence>
<protein>
    <submittedName>
        <fullName evidence="1">Uncharacterized protein</fullName>
    </submittedName>
</protein>
<dbReference type="AlphaFoldDB" id="A0A067TVW3"/>
<reference evidence="2" key="1">
    <citation type="journal article" date="2014" name="Proc. Natl. Acad. Sci. U.S.A.">
        <title>Extensive sampling of basidiomycete genomes demonstrates inadequacy of the white-rot/brown-rot paradigm for wood decay fungi.</title>
        <authorList>
            <person name="Riley R."/>
            <person name="Salamov A.A."/>
            <person name="Brown D.W."/>
            <person name="Nagy L.G."/>
            <person name="Floudas D."/>
            <person name="Held B.W."/>
            <person name="Levasseur A."/>
            <person name="Lombard V."/>
            <person name="Morin E."/>
            <person name="Otillar R."/>
            <person name="Lindquist E.A."/>
            <person name="Sun H."/>
            <person name="LaButti K.M."/>
            <person name="Schmutz J."/>
            <person name="Jabbour D."/>
            <person name="Luo H."/>
            <person name="Baker S.E."/>
            <person name="Pisabarro A.G."/>
            <person name="Walton J.D."/>
            <person name="Blanchette R.A."/>
            <person name="Henrissat B."/>
            <person name="Martin F."/>
            <person name="Cullen D."/>
            <person name="Hibbett D.S."/>
            <person name="Grigoriev I.V."/>
        </authorList>
    </citation>
    <scope>NUCLEOTIDE SEQUENCE [LARGE SCALE GENOMIC DNA]</scope>
    <source>
        <strain evidence="2">CBS 339.88</strain>
    </source>
</reference>
<keyword evidence="2" id="KW-1185">Reference proteome</keyword>
<sequence>MSGFIRQDFIAAYIARGTHGNPFGGTILPRGWLFTGLQFKAALIGCKLTVFFYVPAVMKIKLSLSSKRHRLGDIVPWCCETISGKAFPMGSVSSYGKPDTSSDGL</sequence>